<organism evidence="2 3">
    <name type="scientific">Cnephaeus nilssonii</name>
    <name type="common">Northern bat</name>
    <name type="synonym">Eptesicus nilssonii</name>
    <dbReference type="NCBI Taxonomy" id="3371016"/>
    <lineage>
        <taxon>Eukaryota</taxon>
        <taxon>Metazoa</taxon>
        <taxon>Chordata</taxon>
        <taxon>Craniata</taxon>
        <taxon>Vertebrata</taxon>
        <taxon>Euteleostomi</taxon>
        <taxon>Mammalia</taxon>
        <taxon>Eutheria</taxon>
        <taxon>Laurasiatheria</taxon>
        <taxon>Chiroptera</taxon>
        <taxon>Yangochiroptera</taxon>
        <taxon>Vespertilionidae</taxon>
        <taxon>Cnephaeus</taxon>
    </lineage>
</organism>
<feature type="region of interest" description="Disordered" evidence="1">
    <location>
        <begin position="22"/>
        <end position="120"/>
    </location>
</feature>
<gene>
    <name evidence="2" type="ORF">QTO34_017689</name>
</gene>
<keyword evidence="3" id="KW-1185">Reference proteome</keyword>
<dbReference type="EMBL" id="JAULJE010000007">
    <property type="protein sequence ID" value="KAK1341285.1"/>
    <property type="molecule type" value="Genomic_DNA"/>
</dbReference>
<accession>A0AA40I2D4</accession>
<protein>
    <submittedName>
        <fullName evidence="2">Uncharacterized protein</fullName>
    </submittedName>
</protein>
<proteinExistence type="predicted"/>
<dbReference type="AlphaFoldDB" id="A0AA40I2D4"/>
<sequence length="226" mass="23947">MDLNRIIQALKGTIDPKLRIAAENELNQVRPGPRRPPIPTPRRRPSPHRPAPAPAPRRRVRAAPPGPPEQPPHLLAASASSCPPRAVCAAPGPQQEAAGTSAGGSRVGLKSPPRGRGWENSLPVQLRVQLSCRPSPSRCCWGALPGARLSGVGRDQGRRSAGFGGAGERRGAGALDSGGRTPGHRLPKGKREDAWVGPQSSHEKHEFRSAPRRQGQLLGTALVLEL</sequence>
<name>A0AA40I2D4_CNENI</name>
<evidence type="ECO:0000313" key="2">
    <source>
        <dbReference type="EMBL" id="KAK1341285.1"/>
    </source>
</evidence>
<reference evidence="2" key="1">
    <citation type="submission" date="2023-06" db="EMBL/GenBank/DDBJ databases">
        <title>Reference genome for the Northern bat (Eptesicus nilssonii), a most northern bat species.</title>
        <authorList>
            <person name="Laine V.N."/>
            <person name="Pulliainen A.T."/>
            <person name="Lilley T.M."/>
        </authorList>
    </citation>
    <scope>NUCLEOTIDE SEQUENCE</scope>
    <source>
        <strain evidence="2">BLF_Eptnil</strain>
        <tissue evidence="2">Kidney</tissue>
    </source>
</reference>
<evidence type="ECO:0000256" key="1">
    <source>
        <dbReference type="SAM" id="MobiDB-lite"/>
    </source>
</evidence>
<comment type="caution">
    <text evidence="2">The sequence shown here is derived from an EMBL/GenBank/DDBJ whole genome shotgun (WGS) entry which is preliminary data.</text>
</comment>
<evidence type="ECO:0000313" key="3">
    <source>
        <dbReference type="Proteomes" id="UP001177744"/>
    </source>
</evidence>
<feature type="region of interest" description="Disordered" evidence="1">
    <location>
        <begin position="152"/>
        <end position="213"/>
    </location>
</feature>
<dbReference type="Proteomes" id="UP001177744">
    <property type="component" value="Unassembled WGS sequence"/>
</dbReference>